<evidence type="ECO:0000256" key="1">
    <source>
        <dbReference type="SAM" id="Phobius"/>
    </source>
</evidence>
<feature type="transmembrane region" description="Helical" evidence="1">
    <location>
        <begin position="75"/>
        <end position="93"/>
    </location>
</feature>
<proteinExistence type="predicted"/>
<keyword evidence="2" id="KW-1185">Reference proteome</keyword>
<dbReference type="RefSeq" id="XP_018017572.1">
    <property type="nucleotide sequence ID" value="XM_018162083.2"/>
</dbReference>
<dbReference type="KEGG" id="hazt:108674172"/>
<keyword evidence="1 3" id="KW-0812">Transmembrane</keyword>
<sequence>MTSTPPHDFAHSIIYLFLYSSTVIINKYVLSVLCFTYPTIYQGWQTLVGALLLRLILYKSSWLAMSPTPLDKPGFISLLPSFLFFVAGIVASSKALANISVGMFLCLHNTLCSVLYLLEVFPSMRREGNISNPPPQLKAVAETSISRIGVLAALLTLLTALAAVISDLEINFSESPYLWLMVSLSCVAVQRLHSRIADARYTDVDRLYCCYVFSVVVLAPASLYLEEAFEVLHFPHASRLDFMGACLLVGVLALLLSLHTIKFQTHRHFSRVDAVGRLVTALVSVVVFTDETRQATAALLLTNLGLGLLVPGVRSISPDPADRWPAARPDLPDDTQTLLAVDTQS</sequence>
<reference evidence="3" key="1">
    <citation type="submission" date="2025-08" db="UniProtKB">
        <authorList>
            <consortium name="RefSeq"/>
        </authorList>
    </citation>
    <scope>IDENTIFICATION</scope>
    <source>
        <tissue evidence="3">Whole organism</tissue>
    </source>
</reference>
<evidence type="ECO:0000313" key="3">
    <source>
        <dbReference type="RefSeq" id="XP_018017572.1"/>
    </source>
</evidence>
<feature type="transmembrane region" description="Helical" evidence="1">
    <location>
        <begin position="44"/>
        <end position="63"/>
    </location>
</feature>
<dbReference type="GeneID" id="108674172"/>
<dbReference type="OMA" id="WAIIHLF"/>
<feature type="transmembrane region" description="Helical" evidence="1">
    <location>
        <begin position="206"/>
        <end position="225"/>
    </location>
</feature>
<protein>
    <submittedName>
        <fullName evidence="3">Transmembrane protein 241 isoform X1</fullName>
    </submittedName>
</protein>
<dbReference type="AlphaFoldDB" id="A0A8B7NV11"/>
<feature type="transmembrane region" description="Helical" evidence="1">
    <location>
        <begin position="237"/>
        <end position="258"/>
    </location>
</feature>
<feature type="transmembrane region" description="Helical" evidence="1">
    <location>
        <begin position="99"/>
        <end position="118"/>
    </location>
</feature>
<dbReference type="Proteomes" id="UP000694843">
    <property type="component" value="Unplaced"/>
</dbReference>
<evidence type="ECO:0000313" key="2">
    <source>
        <dbReference type="Proteomes" id="UP000694843"/>
    </source>
</evidence>
<feature type="transmembrane region" description="Helical" evidence="1">
    <location>
        <begin position="12"/>
        <end position="38"/>
    </location>
</feature>
<keyword evidence="1" id="KW-0472">Membrane</keyword>
<organism evidence="2 3">
    <name type="scientific">Hyalella azteca</name>
    <name type="common">Amphipod</name>
    <dbReference type="NCBI Taxonomy" id="294128"/>
    <lineage>
        <taxon>Eukaryota</taxon>
        <taxon>Metazoa</taxon>
        <taxon>Ecdysozoa</taxon>
        <taxon>Arthropoda</taxon>
        <taxon>Crustacea</taxon>
        <taxon>Multicrustacea</taxon>
        <taxon>Malacostraca</taxon>
        <taxon>Eumalacostraca</taxon>
        <taxon>Peracarida</taxon>
        <taxon>Amphipoda</taxon>
        <taxon>Senticaudata</taxon>
        <taxon>Talitrida</taxon>
        <taxon>Talitroidea</taxon>
        <taxon>Hyalellidae</taxon>
        <taxon>Hyalella</taxon>
    </lineage>
</organism>
<feature type="transmembrane region" description="Helical" evidence="1">
    <location>
        <begin position="177"/>
        <end position="194"/>
    </location>
</feature>
<gene>
    <name evidence="3" type="primary">LOC108674172</name>
</gene>
<dbReference type="OrthoDB" id="417037at2759"/>
<accession>A0A8B7NV11</accession>
<keyword evidence="1" id="KW-1133">Transmembrane helix</keyword>
<name>A0A8B7NV11_HYAAZ</name>
<feature type="transmembrane region" description="Helical" evidence="1">
    <location>
        <begin position="148"/>
        <end position="165"/>
    </location>
</feature>